<dbReference type="SMART" id="SM00342">
    <property type="entry name" value="HTH_ARAC"/>
    <property type="match status" value="1"/>
</dbReference>
<dbReference type="Pfam" id="PF12833">
    <property type="entry name" value="HTH_18"/>
    <property type="match status" value="1"/>
</dbReference>
<dbReference type="InterPro" id="IPR054015">
    <property type="entry name" value="ExsA-like_N"/>
</dbReference>
<dbReference type="Pfam" id="PF22200">
    <property type="entry name" value="ExsA_N"/>
    <property type="match status" value="1"/>
</dbReference>
<dbReference type="Proteomes" id="UP001172083">
    <property type="component" value="Unassembled WGS sequence"/>
</dbReference>
<evidence type="ECO:0000256" key="3">
    <source>
        <dbReference type="ARBA" id="ARBA00023163"/>
    </source>
</evidence>
<keyword evidence="3" id="KW-0804">Transcription</keyword>
<dbReference type="PROSITE" id="PS00041">
    <property type="entry name" value="HTH_ARAC_FAMILY_1"/>
    <property type="match status" value="1"/>
</dbReference>
<evidence type="ECO:0000256" key="1">
    <source>
        <dbReference type="ARBA" id="ARBA00023015"/>
    </source>
</evidence>
<dbReference type="InterPro" id="IPR009057">
    <property type="entry name" value="Homeodomain-like_sf"/>
</dbReference>
<sequence length="284" mass="32602">MIIEHRTIQLFGKKVFEKAIVTPPFKKPNPLPEEACFLYVLEGGNNSYSEQEHITIGQDEGVLMKCGNYMYDGIPDDQTGRCGIVAIHFYPEVLESVYAKDIPSFLKNEKKISFQANMTLVASDVLIRKYIESLLFYFENPRLVNDELLILKFKEIILLLLNTKDAPGVFEIMHNLFSPKSFSFKEVVEAHIFSPLNTADLARLTHHSLASFKREFKKIYKDSPANYIKCRRLEKAAALLAVSDERISVIAHECQFHDTAHFSNSFKAKFKLSPSEYRLSRSHK</sequence>
<dbReference type="InterPro" id="IPR018062">
    <property type="entry name" value="HTH_AraC-typ_CS"/>
</dbReference>
<feature type="domain" description="HTH araC/xylS-type" evidence="4">
    <location>
        <begin position="182"/>
        <end position="280"/>
    </location>
</feature>
<keyword evidence="6" id="KW-1185">Reference proteome</keyword>
<dbReference type="PANTHER" id="PTHR43280">
    <property type="entry name" value="ARAC-FAMILY TRANSCRIPTIONAL REGULATOR"/>
    <property type="match status" value="1"/>
</dbReference>
<gene>
    <name evidence="5" type="ORF">QQ020_28825</name>
</gene>
<comment type="caution">
    <text evidence="5">The sequence shown here is derived from an EMBL/GenBank/DDBJ whole genome shotgun (WGS) entry which is preliminary data.</text>
</comment>
<proteinExistence type="predicted"/>
<dbReference type="InterPro" id="IPR018060">
    <property type="entry name" value="HTH_AraC"/>
</dbReference>
<name>A0ABT8LIB0_9BACT</name>
<evidence type="ECO:0000313" key="6">
    <source>
        <dbReference type="Proteomes" id="UP001172083"/>
    </source>
</evidence>
<dbReference type="RefSeq" id="WP_346761444.1">
    <property type="nucleotide sequence ID" value="NZ_JAUJEB010000007.1"/>
</dbReference>
<dbReference type="SUPFAM" id="SSF46689">
    <property type="entry name" value="Homeodomain-like"/>
    <property type="match status" value="2"/>
</dbReference>
<evidence type="ECO:0000313" key="5">
    <source>
        <dbReference type="EMBL" id="MDN5216111.1"/>
    </source>
</evidence>
<organism evidence="5 6">
    <name type="scientific">Agaribacillus aureus</name>
    <dbReference type="NCBI Taxonomy" id="3051825"/>
    <lineage>
        <taxon>Bacteria</taxon>
        <taxon>Pseudomonadati</taxon>
        <taxon>Bacteroidota</taxon>
        <taxon>Cytophagia</taxon>
        <taxon>Cytophagales</taxon>
        <taxon>Splendidivirgaceae</taxon>
        <taxon>Agaribacillus</taxon>
    </lineage>
</organism>
<evidence type="ECO:0000256" key="2">
    <source>
        <dbReference type="ARBA" id="ARBA00023125"/>
    </source>
</evidence>
<evidence type="ECO:0000259" key="4">
    <source>
        <dbReference type="PROSITE" id="PS01124"/>
    </source>
</evidence>
<dbReference type="Gene3D" id="1.10.10.60">
    <property type="entry name" value="Homeodomain-like"/>
    <property type="match status" value="2"/>
</dbReference>
<accession>A0ABT8LIB0</accession>
<reference evidence="5" key="1">
    <citation type="submission" date="2023-06" db="EMBL/GenBank/DDBJ databases">
        <title>Genomic of Agaribacillus aureum.</title>
        <authorList>
            <person name="Wang G."/>
        </authorList>
    </citation>
    <scope>NUCLEOTIDE SEQUENCE</scope>
    <source>
        <strain evidence="5">BMA12</strain>
    </source>
</reference>
<keyword evidence="2" id="KW-0238">DNA-binding</keyword>
<dbReference type="PANTHER" id="PTHR43280:SF28">
    <property type="entry name" value="HTH-TYPE TRANSCRIPTIONAL ACTIVATOR RHAS"/>
    <property type="match status" value="1"/>
</dbReference>
<dbReference type="EMBL" id="JAUJEB010000007">
    <property type="protein sequence ID" value="MDN5216111.1"/>
    <property type="molecule type" value="Genomic_DNA"/>
</dbReference>
<dbReference type="PROSITE" id="PS01124">
    <property type="entry name" value="HTH_ARAC_FAMILY_2"/>
    <property type="match status" value="1"/>
</dbReference>
<keyword evidence="1" id="KW-0805">Transcription regulation</keyword>
<protein>
    <submittedName>
        <fullName evidence="5">AraC family transcriptional regulator</fullName>
    </submittedName>
</protein>